<protein>
    <recommendedName>
        <fullName evidence="8">YGR026W-like protein</fullName>
    </recommendedName>
</protein>
<dbReference type="InterPro" id="IPR051645">
    <property type="entry name" value="PER33/POM33_regulator"/>
</dbReference>
<evidence type="ECO:0000313" key="6">
    <source>
        <dbReference type="EMBL" id="CAB4256773.1"/>
    </source>
</evidence>
<feature type="transmembrane region" description="Helical" evidence="5">
    <location>
        <begin position="181"/>
        <end position="199"/>
    </location>
</feature>
<dbReference type="OrthoDB" id="5581259at2759"/>
<evidence type="ECO:0000256" key="4">
    <source>
        <dbReference type="ARBA" id="ARBA00023136"/>
    </source>
</evidence>
<name>A0A8H2ZKA2_9SACH</name>
<dbReference type="PANTHER" id="PTHR12703">
    <property type="entry name" value="TRANSMEMBRANE PROTEIN 33"/>
    <property type="match status" value="1"/>
</dbReference>
<keyword evidence="4 5" id="KW-0472">Membrane</keyword>
<feature type="transmembrane region" description="Helical" evidence="5">
    <location>
        <begin position="89"/>
        <end position="105"/>
    </location>
</feature>
<dbReference type="EMBL" id="CAEFZW010000011">
    <property type="protein sequence ID" value="CAB4256773.1"/>
    <property type="molecule type" value="Genomic_DNA"/>
</dbReference>
<dbReference type="GO" id="GO:0071786">
    <property type="term" value="P:endoplasmic reticulum tubular network organization"/>
    <property type="evidence" value="ECO:0007669"/>
    <property type="project" value="TreeGrafter"/>
</dbReference>
<feature type="transmembrane region" description="Helical" evidence="5">
    <location>
        <begin position="33"/>
        <end position="54"/>
    </location>
</feature>
<accession>A0A8H2ZKA2</accession>
<keyword evidence="3 5" id="KW-1133">Transmembrane helix</keyword>
<reference evidence="6 7" key="1">
    <citation type="submission" date="2020-05" db="EMBL/GenBank/DDBJ databases">
        <authorList>
            <person name="Casaregola S."/>
            <person name="Devillers H."/>
            <person name="Grondin C."/>
        </authorList>
    </citation>
    <scope>NUCLEOTIDE SEQUENCE [LARGE SCALE GENOMIC DNA]</scope>
    <source>
        <strain evidence="6 7">CLIB 1767</strain>
    </source>
</reference>
<evidence type="ECO:0000256" key="1">
    <source>
        <dbReference type="ARBA" id="ARBA00004141"/>
    </source>
</evidence>
<organism evidence="6 7">
    <name type="scientific">Maudiozyma barnettii</name>
    <dbReference type="NCBI Taxonomy" id="61262"/>
    <lineage>
        <taxon>Eukaryota</taxon>
        <taxon>Fungi</taxon>
        <taxon>Dikarya</taxon>
        <taxon>Ascomycota</taxon>
        <taxon>Saccharomycotina</taxon>
        <taxon>Saccharomycetes</taxon>
        <taxon>Saccharomycetales</taxon>
        <taxon>Saccharomycetaceae</taxon>
        <taxon>Maudiozyma</taxon>
    </lineage>
</organism>
<dbReference type="AlphaFoldDB" id="A0A8H2ZKA2"/>
<evidence type="ECO:0000256" key="5">
    <source>
        <dbReference type="SAM" id="Phobius"/>
    </source>
</evidence>
<evidence type="ECO:0008006" key="8">
    <source>
        <dbReference type="Google" id="ProtNLM"/>
    </source>
</evidence>
<comment type="caution">
    <text evidence="6">The sequence shown here is derived from an EMBL/GenBank/DDBJ whole genome shotgun (WGS) entry which is preliminary data.</text>
</comment>
<evidence type="ECO:0000256" key="3">
    <source>
        <dbReference type="ARBA" id="ARBA00022989"/>
    </source>
</evidence>
<dbReference type="PANTHER" id="PTHR12703:SF3">
    <property type="entry name" value="ABR032WP"/>
    <property type="match status" value="1"/>
</dbReference>
<dbReference type="GO" id="GO:0005783">
    <property type="term" value="C:endoplasmic reticulum"/>
    <property type="evidence" value="ECO:0007669"/>
    <property type="project" value="TreeGrafter"/>
</dbReference>
<dbReference type="GeneID" id="64859866"/>
<evidence type="ECO:0000256" key="2">
    <source>
        <dbReference type="ARBA" id="ARBA00022692"/>
    </source>
</evidence>
<comment type="subcellular location">
    <subcellularLocation>
        <location evidence="1">Membrane</location>
        <topology evidence="1">Multi-pass membrane protein</topology>
    </subcellularLocation>
</comment>
<sequence length="277" mass="32583">MASSIQVIRKKTKAAKVADPLAKQKLIWTTGHLLTLTCGLIFSITYFFHASIFFKYRSWKWLFLRVNKNYVFFEGTRWYDKLLKWTPQILYRFALVGVIMANGITMHQNWSHLNPTWFDLLAAENFQSLSVAGLWLIGGGKSFYRLLPFMILSYMHLTNRKHEFTSDNKKIDEQKSIDNKHLLHIVAYSEIIVIMALNLDTLLMKNGSAGFLLVAYTSIYWLRLNFSAYAQVTVLRILDKFDKKVPAKHRAKWDSIRNFLYSKIKERSDRREKLLRK</sequence>
<evidence type="ECO:0000313" key="7">
    <source>
        <dbReference type="Proteomes" id="UP000644660"/>
    </source>
</evidence>
<dbReference type="Proteomes" id="UP000644660">
    <property type="component" value="Unassembled WGS sequence"/>
</dbReference>
<dbReference type="RefSeq" id="XP_041408617.1">
    <property type="nucleotide sequence ID" value="XM_041552683.1"/>
</dbReference>
<dbReference type="GO" id="GO:0016020">
    <property type="term" value="C:membrane"/>
    <property type="evidence" value="ECO:0007669"/>
    <property type="project" value="UniProtKB-SubCell"/>
</dbReference>
<keyword evidence="7" id="KW-1185">Reference proteome</keyword>
<proteinExistence type="predicted"/>
<feature type="transmembrane region" description="Helical" evidence="5">
    <location>
        <begin position="219"/>
        <end position="238"/>
    </location>
</feature>
<keyword evidence="2 5" id="KW-0812">Transmembrane</keyword>
<dbReference type="GO" id="GO:0061024">
    <property type="term" value="P:membrane organization"/>
    <property type="evidence" value="ECO:0007669"/>
    <property type="project" value="TreeGrafter"/>
</dbReference>
<gene>
    <name evidence="6" type="ORF">KABA2_11S02992</name>
</gene>